<feature type="chain" id="PRO_5047316931" description="Pilus assembly protein CpaD" evidence="2">
    <location>
        <begin position="21"/>
        <end position="202"/>
    </location>
</feature>
<evidence type="ECO:0008006" key="5">
    <source>
        <dbReference type="Google" id="ProtNLM"/>
    </source>
</evidence>
<evidence type="ECO:0000256" key="2">
    <source>
        <dbReference type="SAM" id="SignalP"/>
    </source>
</evidence>
<feature type="compositionally biased region" description="Basic and acidic residues" evidence="1">
    <location>
        <begin position="191"/>
        <end position="202"/>
    </location>
</feature>
<reference evidence="3 4" key="1">
    <citation type="journal article" date="2019" name="Int. J. Syst. Evol. Microbiol.">
        <title>The Global Catalogue of Microorganisms (GCM) 10K type strain sequencing project: providing services to taxonomists for standard genome sequencing and annotation.</title>
        <authorList>
            <consortium name="The Broad Institute Genomics Platform"/>
            <consortium name="The Broad Institute Genome Sequencing Center for Infectious Disease"/>
            <person name="Wu L."/>
            <person name="Ma J."/>
        </authorList>
    </citation>
    <scope>NUCLEOTIDE SEQUENCE [LARGE SCALE GENOMIC DNA]</scope>
    <source>
        <strain evidence="3 4">JCM 14162</strain>
    </source>
</reference>
<comment type="caution">
    <text evidence="3">The sequence shown here is derived from an EMBL/GenBank/DDBJ whole genome shotgun (WGS) entry which is preliminary data.</text>
</comment>
<keyword evidence="4" id="KW-1185">Reference proteome</keyword>
<feature type="compositionally biased region" description="Basic and acidic residues" evidence="1">
    <location>
        <begin position="170"/>
        <end position="180"/>
    </location>
</feature>
<evidence type="ECO:0000256" key="1">
    <source>
        <dbReference type="SAM" id="MobiDB-lite"/>
    </source>
</evidence>
<protein>
    <recommendedName>
        <fullName evidence="5">Pilus assembly protein CpaD</fullName>
    </recommendedName>
</protein>
<keyword evidence="2" id="KW-0732">Signal</keyword>
<dbReference type="Proteomes" id="UP001500713">
    <property type="component" value="Unassembled WGS sequence"/>
</dbReference>
<evidence type="ECO:0000313" key="4">
    <source>
        <dbReference type="Proteomes" id="UP001500713"/>
    </source>
</evidence>
<dbReference type="Pfam" id="PF09476">
    <property type="entry name" value="Pilus_CpaD"/>
    <property type="match status" value="1"/>
</dbReference>
<accession>A0ABN1ACA0</accession>
<feature type="region of interest" description="Disordered" evidence="1">
    <location>
        <begin position="170"/>
        <end position="202"/>
    </location>
</feature>
<feature type="signal peptide" evidence="2">
    <location>
        <begin position="1"/>
        <end position="20"/>
    </location>
</feature>
<dbReference type="EMBL" id="BAAAEM010000002">
    <property type="protein sequence ID" value="GAA0472892.1"/>
    <property type="molecule type" value="Genomic_DNA"/>
</dbReference>
<evidence type="ECO:0000313" key="3">
    <source>
        <dbReference type="EMBL" id="GAA0472892.1"/>
    </source>
</evidence>
<dbReference type="PROSITE" id="PS51257">
    <property type="entry name" value="PROKAR_LIPOPROTEIN"/>
    <property type="match status" value="1"/>
</dbReference>
<dbReference type="InterPro" id="IPR019027">
    <property type="entry name" value="Pilus_biogenesis_CpaD-related"/>
</dbReference>
<dbReference type="RefSeq" id="WP_229956201.1">
    <property type="nucleotide sequence ID" value="NZ_BAAAEM010000002.1"/>
</dbReference>
<gene>
    <name evidence="3" type="ORF">GCM10009096_12630</name>
</gene>
<sequence>MRLVSTALVTALGLSVAACGANTANRSVYSERQPVVTRTNFVLDVNTAGSGSLSSGELERLGGWLDALNLGYGDRISIDDPGYNASASARGAVEALAAQKGLLVSDIAPVTEGNVPSGSMRVVVSRSTASVPGCPDWSHRSHTDFQARTSENYGCGTNSTLAAMIANPEDLVRGQSRDGEDQTEASKAIRAYRDKPKQAGGL</sequence>
<name>A0ABN1ACA0_9SPHN</name>
<proteinExistence type="predicted"/>
<organism evidence="3 4">
    <name type="scientific">Parasphingorhabdus litoris</name>
    <dbReference type="NCBI Taxonomy" id="394733"/>
    <lineage>
        <taxon>Bacteria</taxon>
        <taxon>Pseudomonadati</taxon>
        <taxon>Pseudomonadota</taxon>
        <taxon>Alphaproteobacteria</taxon>
        <taxon>Sphingomonadales</taxon>
        <taxon>Sphingomonadaceae</taxon>
        <taxon>Parasphingorhabdus</taxon>
    </lineage>
</organism>